<proteinExistence type="predicted"/>
<feature type="region of interest" description="Disordered" evidence="1">
    <location>
        <begin position="1617"/>
        <end position="1652"/>
    </location>
</feature>
<feature type="region of interest" description="Disordered" evidence="1">
    <location>
        <begin position="1824"/>
        <end position="1865"/>
    </location>
</feature>
<feature type="region of interest" description="Disordered" evidence="1">
    <location>
        <begin position="1308"/>
        <end position="1330"/>
    </location>
</feature>
<accession>A0ABD2W2G9</accession>
<feature type="region of interest" description="Disordered" evidence="1">
    <location>
        <begin position="1772"/>
        <end position="1805"/>
    </location>
</feature>
<feature type="compositionally biased region" description="Low complexity" evidence="1">
    <location>
        <begin position="1620"/>
        <end position="1637"/>
    </location>
</feature>
<evidence type="ECO:0000313" key="2">
    <source>
        <dbReference type="EMBL" id="KAL3387344.1"/>
    </source>
</evidence>
<feature type="compositionally biased region" description="Acidic residues" evidence="1">
    <location>
        <begin position="865"/>
        <end position="885"/>
    </location>
</feature>
<protein>
    <recommendedName>
        <fullName evidence="4">Protein SZT2</fullName>
    </recommendedName>
</protein>
<name>A0ABD2W2G9_9HYME</name>
<comment type="caution">
    <text evidence="2">The sequence shown here is derived from an EMBL/GenBank/DDBJ whole genome shotgun (WGS) entry which is preliminary data.</text>
</comment>
<feature type="region of interest" description="Disordered" evidence="1">
    <location>
        <begin position="864"/>
        <end position="885"/>
    </location>
</feature>
<dbReference type="EMBL" id="JBJJXI010000137">
    <property type="protein sequence ID" value="KAL3387344.1"/>
    <property type="molecule type" value="Genomic_DNA"/>
</dbReference>
<sequence length="3442" mass="391412">MEVLEADTVYLLMKHGFPISRNIRAQWVLQHLDTLISVQNPEYESEDTPELEIVSVLPVESDHLWSPENNWQYLYRVTSATKIKFLSYRYRMVLSLDLSPSLATIDIENGEIVIDEIYSATQKCLEGITRPFLIPGSKRMLHPEIYVTVIVHTPFFTNPAQQVLVQGWLVTTENVGRLMQVIESELKLLEEKVAQVTGLVNLQLETVRLESEKLVGGLFEESSTNIGKNNANNIGTNLGMVSPETGFVNMLRYGMLALSLLPEYSCAQLVIISDGIVGINDVHALDSVIQQLRATTIACSFFHVGSSYHPHTANGLVPYPDLLRFLATATLGTYMTVFPALPEEGNLEMNKYHKNLLCWQLYRHEPFEVRGNDVNIWKTKNNYFYGHEPPQLLRKKQIDDQVTCTLNSMLCCRLREGYLIRRANMRDGSLEICFVLPWKTQVFIEYVVTCPRFLKTLSICNTLQYTITIEAPYEFLHDITCLSKKPLKSQYRQNMVSRFWTALTSLTDSDNMLAHFSWFPGMGRTWYNVPDTIKSGMPLFYMTSSLPSSIQLSDAACPQFGQMWQPVISLEPTQWSRWMHSQRVTLVLLHDRPLPKHLHQANQSGRFQCVQYRQAAASLYGMLKTWATFILVENHTYVHFIYREVEKPPISFCLINVSCKSLCVVLNVAFAAGTEGIVRHNIMADLLDRLSQLSLPSRRTEQSQVPCCKILHKPLEKILIRYERMPLNLNTVMFPDGSQIMAKNGAISPASFTTSLSRYLYHTRWLWLLKKPTLVTQPVSALPKPSIAAIARILSTITKIRLAEGFNFSYSAAGIINTVMEVQMKGSGSNVDGSADANSYPCLIQYVLFPPHVVVNPVIEKDSCTTDEDTTDEGTADGENGYEDGEANGDFQIVMEVWIEPQFGYVQANDQQKKAAYMRSLEYFQLPEAISNIDKEVINALLTLEHLCLMCQTMSSEDEIVHSTINQNQQQPQQIHPLSAIGNISSLTLGNKTSKRPTFAQIADNPLADDRIRSMHFEFDALAVLPKCQQAELLFSMFTDDYQDQLRMDSNANRLLMGSLLSHIKSLHNKELILNAAESDRFTRMLAARPREEGYKYLFCNYDTDDSHVTKTVTSTYPRWRCFVKGISTTHVIVTLVPAAEADVQQLISQPEDESERQNATTPQAVAQGLADSMSDCRQHYVSDGTGGRSETTSPIPRFPIETVENPDLDYFKNALAFSTPKTTSIDVYNEHHATPVISPCNILGLGGETQRRTSLVLPIYVYDCSLALLVDSLVEKLEKPRFRDIRHDYTFRMADQVHQFREEFVGLKSGDNTKPSSPEPKSEDSDNITGDQQNLLEHCKIISLAHCNAYVVSVYKSLIEQQPINYSDMEAAVEQCEECLIEINITDYLRAVCRHLGNEALPPTPLNDTDEDGYRCNDTCKDMRNLHMLIKDKFRKIINVAFKQVSVHPDFYFCLPYGKNDKIAESKNMVSSDSDDEVRFSYTNETLNGKMYGSLKKVVSHTGNMMRSSVGINHDRQKLSGSSESVESYVSGCQNDDEQPLFIQLNCSIHSKTSFSSTAVKLLPTCFTEITQKLEDYDLKDTSSLKVTLDIICLNLPKEVLEVSIENVPSGLRTTSYCSEGSRGGDTSTDGSFDRSSLNRQHGSMHHQMSFETGDPIHENIANLPSHQYTAVTSLVDEINWLLRDETAAVLLDQPDLPSKANLEFIARHVGESRNRSSCYTDKVPLHFVFSVENSLPRFIEELKTLKVDSYSVEKEDEIFYFVKNENVQKEKSSTLDTDSPTPVTVRDEEESKGTMPDDSVFNTEDISQPSVVTSNIVNNNVNSSQIKKQDSGELPGYHSEISSIGDNGQLGTDDGYEGDSSDTEDECQWLVDLDRRRPRLPNFWLILRVSEDYVNVYFHCRFLELSSPEVDRYQQVHKNAVSQIKAICRRVNQYLLLRDLYDKRICDPLLENESVEDNNWKNDSSHDSTPASQTNAHASLTSGSHMTPGMFRCPIVWEVPFCLHHRLKTGPGKTGMSRGIKVLQAVLNRFSVNNRSNMFVYQERNKNVFYLRLHERTGDEKSLQSGKLSESDEKIVVSRSSSITSLSQTRIMAQSTDHVSGSSINSELLRPRVRSFGERESDIMNKSGDSIVLMVHGISEAGPEVRYDLVQVLQNRLDDAVLDVLAVMLARNPMCKLTPSDVRFIQRQYRPPECCIRFSVQEPCLSYMAALGFYLRQNILQFVYTPKYTDTRPSSHFQDYSQPESSSKHVPETDIFLYNQSQSSGSRGIACIAIAIVNENGDIVPADKEHAFHPMTMECPKIIDFENVVQTTVYPNQNCGSKEVSSSPYVEFRVWKQGRVNLEALILKLKSAVKHAHWDLITEYNFLPRPLAVPIESDEVPAKENSFDENPMKLTPYELGEMGRLEKIYHLNLVYWLQFGLEIAVPTVRRHAVYLEHRHYLPIMLRELQNLVQSHAVDTTARAFGRFQRQPFIDGKEDLIDEIMLDKCLETGINWTKLAEIENSVENVVFLPCTPTKYEQETYTKGLLIARNFSQWKASSSSQVWSEQLIPKVADQKLLQQFNPLIRKKMFIPRQRLLLAKVQSKHIIIYMYNWSRERSEKLTRQISSLARWLSSRSILHSSLQMQKLGIFHHQSLHHFNDQRSDDRSNSFHHIADMESLAKFPTQENSDNKEWPRPASRVQVPKQSPGLGLTSIQMMDQVMRDAKPSGQYPTNTIDPVVKSAYDFQELKQKDKKIKDDLDKLYAIWQSRNVLTSLPISQSMLNSFKQHSRLIHHCHTPLLFLPMWRLKSAATRDHTLAPPLHQLVQPERSRTASNASSKKQDSTAVIEWHRTICQCMLAEYKQYLQQLGFNPIKIEASGKNKEQDDQFLKEAVYLKKSMLGGVLLFEIHLSEPFFVVKIRVIECSRLQRNKAPMANQFIQSFIDTCDKIKISMHLHSFTYDFHLRCIHSYIANSSSGVLKHGYHLTHFLEDFNKYYTKAPNFARNLMCSSAVTVRDLEIPAHTLYQYLLSHENTYGMQVIAMLDDEDDLTCTYVRNQGGDNSSSEQHNTEYVLVRLQSTPLVSYHDGTQDTRYINDFDVALVVTWADQFLPHDEDCREMTLKFYLMLTSKREMYPKRDAENSGIGKFRTVYSVMKSMAGSSQLDSPSESSPASITSPYFNKRARIEGTSLSSELPVGSVRSALLDNAESLNSLKEHVDAESLDPESSTIDVMSDPTTSMAPTPPPVPNSPLTAANVVPSSSSSTGNLSQIRQESINYLGYYSSHEQLMQQLILAQAKIAREHIETMIEQGARHCRTHLLWNRLLESRSTMTYAEFTELRKLANIESLSSLDPRLNPLVNQPIGWYQTLAKLLQSRYQEHHKQFNAPDGNITHHLILHPNYVQAFMMLTIDLHTCRGELSAVYRKSEEITSTPFTISDIHSLVEDFVNTCCFHLWVGLNS</sequence>
<evidence type="ECO:0000256" key="1">
    <source>
        <dbReference type="SAM" id="MobiDB-lite"/>
    </source>
</evidence>
<gene>
    <name evidence="2" type="ORF">TKK_017301</name>
</gene>
<feature type="compositionally biased region" description="Polar residues" evidence="1">
    <location>
        <begin position="1969"/>
        <end position="1985"/>
    </location>
</feature>
<evidence type="ECO:0000313" key="3">
    <source>
        <dbReference type="Proteomes" id="UP001627154"/>
    </source>
</evidence>
<dbReference type="PANTHER" id="PTHR14918">
    <property type="entry name" value="KICSTOR COMPLEX PROTEIN SZT2"/>
    <property type="match status" value="1"/>
</dbReference>
<dbReference type="InterPro" id="IPR033228">
    <property type="entry name" value="SZT2"/>
</dbReference>
<evidence type="ECO:0008006" key="4">
    <source>
        <dbReference type="Google" id="ProtNLM"/>
    </source>
</evidence>
<dbReference type="Proteomes" id="UP001627154">
    <property type="component" value="Unassembled WGS sequence"/>
</dbReference>
<feature type="region of interest" description="Disordered" evidence="1">
    <location>
        <begin position="3198"/>
        <end position="3226"/>
    </location>
</feature>
<feature type="compositionally biased region" description="Polar residues" evidence="1">
    <location>
        <begin position="1842"/>
        <end position="1852"/>
    </location>
</feature>
<feature type="compositionally biased region" description="Acidic residues" evidence="1">
    <location>
        <begin position="1856"/>
        <end position="1865"/>
    </location>
</feature>
<keyword evidence="3" id="KW-1185">Reference proteome</keyword>
<organism evidence="2 3">
    <name type="scientific">Trichogramma kaykai</name>
    <dbReference type="NCBI Taxonomy" id="54128"/>
    <lineage>
        <taxon>Eukaryota</taxon>
        <taxon>Metazoa</taxon>
        <taxon>Ecdysozoa</taxon>
        <taxon>Arthropoda</taxon>
        <taxon>Hexapoda</taxon>
        <taxon>Insecta</taxon>
        <taxon>Pterygota</taxon>
        <taxon>Neoptera</taxon>
        <taxon>Endopterygota</taxon>
        <taxon>Hymenoptera</taxon>
        <taxon>Apocrita</taxon>
        <taxon>Proctotrupomorpha</taxon>
        <taxon>Chalcidoidea</taxon>
        <taxon>Trichogrammatidae</taxon>
        <taxon>Trichogramma</taxon>
    </lineage>
</organism>
<dbReference type="PANTHER" id="PTHR14918:SF3">
    <property type="entry name" value="KICSTOR COMPLEX PROTEIN SZT2"/>
    <property type="match status" value="1"/>
</dbReference>
<feature type="region of interest" description="Disordered" evidence="1">
    <location>
        <begin position="2667"/>
        <end position="2691"/>
    </location>
</feature>
<reference evidence="2 3" key="1">
    <citation type="journal article" date="2024" name="bioRxiv">
        <title>A reference genome for Trichogramma kaykai: A tiny desert-dwelling parasitoid wasp with competing sex-ratio distorters.</title>
        <authorList>
            <person name="Culotta J."/>
            <person name="Lindsey A.R."/>
        </authorList>
    </citation>
    <scope>NUCLEOTIDE SEQUENCE [LARGE SCALE GENOMIC DNA]</scope>
    <source>
        <strain evidence="2 3">KSX58</strain>
    </source>
</reference>
<feature type="region of interest" description="Disordered" evidence="1">
    <location>
        <begin position="1959"/>
        <end position="1985"/>
    </location>
</feature>